<evidence type="ECO:0000313" key="1">
    <source>
        <dbReference type="EMBL" id="NML46849.1"/>
    </source>
</evidence>
<comment type="caution">
    <text evidence="1">The sequence shown here is derived from an EMBL/GenBank/DDBJ whole genome shotgun (WGS) entry which is preliminary data.</text>
</comment>
<organism evidence="1 2">
    <name type="scientific">Ramlibacter agri</name>
    <dbReference type="NCBI Taxonomy" id="2728837"/>
    <lineage>
        <taxon>Bacteria</taxon>
        <taxon>Pseudomonadati</taxon>
        <taxon>Pseudomonadota</taxon>
        <taxon>Betaproteobacteria</taxon>
        <taxon>Burkholderiales</taxon>
        <taxon>Comamonadaceae</taxon>
        <taxon>Ramlibacter</taxon>
    </lineage>
</organism>
<dbReference type="AlphaFoldDB" id="A0A848HBG7"/>
<dbReference type="EMBL" id="JABBFX010000002">
    <property type="protein sequence ID" value="NML46849.1"/>
    <property type="molecule type" value="Genomic_DNA"/>
</dbReference>
<evidence type="ECO:0000313" key="2">
    <source>
        <dbReference type="Proteomes" id="UP000541185"/>
    </source>
</evidence>
<accession>A0A848HBG7</accession>
<dbReference type="Proteomes" id="UP000541185">
    <property type="component" value="Unassembled WGS sequence"/>
</dbReference>
<sequence>MSSFPPNTPRLLRGGLVLVDPTTGAVLKIIALQYNPDTLTRSLQIKAASADTGDHLEALRLKGPPVETIKVEAEIDATDSLEGGDSQALQSGLHPQLAAIETLVYPSSAHLQSVNSEASGGSIEIAPAQAPLPLFVFGPKRIAPVRITELSITEEAFDAALNPIRAKVSLGLRVLTVDDLGFEAKGGGLFMSYLQAKEQLAQGAPGGSFALLGINGIP</sequence>
<keyword evidence="2" id="KW-1185">Reference proteome</keyword>
<dbReference type="RefSeq" id="WP_169421092.1">
    <property type="nucleotide sequence ID" value="NZ_JABBFX010000002.1"/>
</dbReference>
<gene>
    <name evidence="1" type="ORF">HHL11_24100</name>
</gene>
<proteinExistence type="predicted"/>
<name>A0A848HBG7_9BURK</name>
<reference evidence="1 2" key="1">
    <citation type="submission" date="2020-04" db="EMBL/GenBank/DDBJ databases">
        <title>Ramlibacter sp. G-1-2-2 isolated from soil.</title>
        <authorList>
            <person name="Dahal R.H."/>
        </authorList>
    </citation>
    <scope>NUCLEOTIDE SEQUENCE [LARGE SCALE GENOMIC DNA]</scope>
    <source>
        <strain evidence="1 2">G-1-2-2</strain>
    </source>
</reference>
<protein>
    <submittedName>
        <fullName evidence="1">Uncharacterized protein</fullName>
    </submittedName>
</protein>